<reference evidence="1 2" key="1">
    <citation type="submission" date="2016-08" db="EMBL/GenBank/DDBJ databases">
        <title>Whole genome sequence of Mesorhizobium sp. strain UASWS1009 isolated from industrial sewage.</title>
        <authorList>
            <person name="Crovadore J."/>
            <person name="Calmin G."/>
            <person name="Chablais R."/>
            <person name="Cochard B."/>
            <person name="Lefort F."/>
        </authorList>
    </citation>
    <scope>NUCLEOTIDE SEQUENCE [LARGE SCALE GENOMIC DNA]</scope>
    <source>
        <strain evidence="1 2">UASWS1009</strain>
    </source>
</reference>
<protein>
    <recommendedName>
        <fullName evidence="3">DUF3168 domain-containing protein</fullName>
    </recommendedName>
</protein>
<dbReference type="EMBL" id="MDEO01000032">
    <property type="protein sequence ID" value="OCX17580.1"/>
    <property type="molecule type" value="Genomic_DNA"/>
</dbReference>
<sequence length="135" mass="15030">MTSPSDALHAVMVARLRALDMMPVAVAEARPREEPREFPYASIGVTAADEDGGSVSLLATVHFWDRSGDASTRKLLKKIQSAFVEPPTVDGYEFVTWAPDYSEIRAEDEYSAFHGLARFSAQIQRRPDWQQESAV</sequence>
<dbReference type="STRING" id="1566387.QV13_12540"/>
<gene>
    <name evidence="1" type="ORF">QV13_12540</name>
</gene>
<dbReference type="InterPro" id="IPR053745">
    <property type="entry name" value="Viral_Tail_Comp_sf"/>
</dbReference>
<evidence type="ECO:0008006" key="3">
    <source>
        <dbReference type="Google" id="ProtNLM"/>
    </source>
</evidence>
<name>A0A1C2DS38_9HYPH</name>
<evidence type="ECO:0000313" key="1">
    <source>
        <dbReference type="EMBL" id="OCX17580.1"/>
    </source>
</evidence>
<dbReference type="RefSeq" id="WP_036254738.1">
    <property type="nucleotide sequence ID" value="NZ_MDEO01000032.1"/>
</dbReference>
<dbReference type="Proteomes" id="UP000094412">
    <property type="component" value="Unassembled WGS sequence"/>
</dbReference>
<accession>A0A1C2DS38</accession>
<organism evidence="1 2">
    <name type="scientific">Mesorhizobium hungaricum</name>
    <dbReference type="NCBI Taxonomy" id="1566387"/>
    <lineage>
        <taxon>Bacteria</taxon>
        <taxon>Pseudomonadati</taxon>
        <taxon>Pseudomonadota</taxon>
        <taxon>Alphaproteobacteria</taxon>
        <taxon>Hyphomicrobiales</taxon>
        <taxon>Phyllobacteriaceae</taxon>
        <taxon>Mesorhizobium</taxon>
    </lineage>
</organism>
<keyword evidence="2" id="KW-1185">Reference proteome</keyword>
<dbReference type="AlphaFoldDB" id="A0A1C2DS38"/>
<comment type="caution">
    <text evidence="1">The sequence shown here is derived from an EMBL/GenBank/DDBJ whole genome shotgun (WGS) entry which is preliminary data.</text>
</comment>
<evidence type="ECO:0000313" key="2">
    <source>
        <dbReference type="Proteomes" id="UP000094412"/>
    </source>
</evidence>
<dbReference type="Gene3D" id="3.30.2000.30">
    <property type="match status" value="1"/>
</dbReference>
<proteinExistence type="predicted"/>
<dbReference type="OrthoDB" id="7630456at2"/>